<name>A0A9D1D9I1_9FIRM</name>
<evidence type="ECO:0000259" key="9">
    <source>
        <dbReference type="Pfam" id="PF01545"/>
    </source>
</evidence>
<evidence type="ECO:0000256" key="1">
    <source>
        <dbReference type="ARBA" id="ARBA00004141"/>
    </source>
</evidence>
<dbReference type="Proteomes" id="UP000886757">
    <property type="component" value="Unassembled WGS sequence"/>
</dbReference>
<keyword evidence="6 8" id="KW-0472">Membrane</keyword>
<dbReference type="InterPro" id="IPR027470">
    <property type="entry name" value="Cation_efflux_CTD"/>
</dbReference>
<dbReference type="InterPro" id="IPR002524">
    <property type="entry name" value="Cation_efflux"/>
</dbReference>
<evidence type="ECO:0000256" key="7">
    <source>
        <dbReference type="SAM" id="Coils"/>
    </source>
</evidence>
<comment type="subcellular location">
    <subcellularLocation>
        <location evidence="1">Membrane</location>
        <topology evidence="1">Multi-pass membrane protein</topology>
    </subcellularLocation>
</comment>
<protein>
    <submittedName>
        <fullName evidence="11">Cation transporter</fullName>
    </submittedName>
</protein>
<dbReference type="InterPro" id="IPR036837">
    <property type="entry name" value="Cation_efflux_CTD_sf"/>
</dbReference>
<dbReference type="GO" id="GO:0016020">
    <property type="term" value="C:membrane"/>
    <property type="evidence" value="ECO:0007669"/>
    <property type="project" value="UniProtKB-SubCell"/>
</dbReference>
<dbReference type="SUPFAM" id="SSF160240">
    <property type="entry name" value="Cation efflux protein cytoplasmic domain-like"/>
    <property type="match status" value="1"/>
</dbReference>
<dbReference type="InterPro" id="IPR050291">
    <property type="entry name" value="CDF_Transporter"/>
</dbReference>
<feature type="transmembrane region" description="Helical" evidence="8">
    <location>
        <begin position="172"/>
        <end position="191"/>
    </location>
</feature>
<sequence>MADFLVRHFIKDYDSTQKTEVRTAYGVLASVVGIVCNVFLFFVKFLVGFFMNSISVTADAFNNLSDAASSVISFVGVKMAGKPADQEHPFGHGRIEYIAALIVSFLVLEVGFSFLKDSISKIRTPEELNFQTVSVVILLLSIGVKLWLGVFNRRLGRRIDSKVMMAVFTDSMGDVITTSATVLSLVFYGATGINIDGIVGAGVALVVMWAGVGIARDTLEPLIGEAIDPETCREIKDFVESYSGIKGTHDLIVHNYGPNRSMASIHAEVPNDADIEEAHELIDRIERDAAKKLNLFLVIHMDPVEVRNEEVVALKEEVQRLLKEIDPGCSIHDFRMVKGKEQINLIFDMIVPFGYGEEKKKEIQQRLLEKLRLLDERYHCVITMEHDYMAK</sequence>
<evidence type="ECO:0000256" key="4">
    <source>
        <dbReference type="ARBA" id="ARBA00022692"/>
    </source>
</evidence>
<dbReference type="InterPro" id="IPR058533">
    <property type="entry name" value="Cation_efflux_TM"/>
</dbReference>
<feature type="transmembrane region" description="Helical" evidence="8">
    <location>
        <begin position="197"/>
        <end position="215"/>
    </location>
</feature>
<dbReference type="Pfam" id="PF01545">
    <property type="entry name" value="Cation_efflux"/>
    <property type="match status" value="1"/>
</dbReference>
<keyword evidence="3" id="KW-0813">Transport</keyword>
<evidence type="ECO:0000256" key="8">
    <source>
        <dbReference type="SAM" id="Phobius"/>
    </source>
</evidence>
<dbReference type="InterPro" id="IPR027469">
    <property type="entry name" value="Cation_efflux_TMD_sf"/>
</dbReference>
<dbReference type="Gene3D" id="3.30.70.1350">
    <property type="entry name" value="Cation efflux protein, cytoplasmic domain"/>
    <property type="match status" value="1"/>
</dbReference>
<feature type="transmembrane region" description="Helical" evidence="8">
    <location>
        <begin position="97"/>
        <end position="115"/>
    </location>
</feature>
<evidence type="ECO:0000259" key="10">
    <source>
        <dbReference type="Pfam" id="PF16916"/>
    </source>
</evidence>
<gene>
    <name evidence="11" type="ORF">IAB31_08295</name>
</gene>
<dbReference type="EMBL" id="DVGK01000093">
    <property type="protein sequence ID" value="HIR13906.1"/>
    <property type="molecule type" value="Genomic_DNA"/>
</dbReference>
<dbReference type="FunFam" id="1.20.1510.10:FF:000006">
    <property type="entry name" value="Divalent cation efflux transporter"/>
    <property type="match status" value="1"/>
</dbReference>
<dbReference type="AlphaFoldDB" id="A0A9D1D9I1"/>
<dbReference type="SUPFAM" id="SSF161111">
    <property type="entry name" value="Cation efflux protein transmembrane domain-like"/>
    <property type="match status" value="1"/>
</dbReference>
<dbReference type="GO" id="GO:0008324">
    <property type="term" value="F:monoatomic cation transmembrane transporter activity"/>
    <property type="evidence" value="ECO:0007669"/>
    <property type="project" value="InterPro"/>
</dbReference>
<comment type="similarity">
    <text evidence="2">Belongs to the cation diffusion facilitator (CDF) transporter (TC 2.A.4) family.</text>
</comment>
<evidence type="ECO:0000256" key="2">
    <source>
        <dbReference type="ARBA" id="ARBA00008114"/>
    </source>
</evidence>
<evidence type="ECO:0000313" key="11">
    <source>
        <dbReference type="EMBL" id="HIR13906.1"/>
    </source>
</evidence>
<dbReference type="NCBIfam" id="TIGR01297">
    <property type="entry name" value="CDF"/>
    <property type="match status" value="1"/>
</dbReference>
<dbReference type="PANTHER" id="PTHR43840">
    <property type="entry name" value="MITOCHONDRIAL METAL TRANSPORTER 1-RELATED"/>
    <property type="match status" value="1"/>
</dbReference>
<keyword evidence="4 8" id="KW-0812">Transmembrane</keyword>
<feature type="domain" description="Cation efflux protein transmembrane" evidence="9">
    <location>
        <begin position="31"/>
        <end position="222"/>
    </location>
</feature>
<feature type="transmembrane region" description="Helical" evidence="8">
    <location>
        <begin position="130"/>
        <end position="151"/>
    </location>
</feature>
<comment type="caution">
    <text evidence="11">The sequence shown here is derived from an EMBL/GenBank/DDBJ whole genome shotgun (WGS) entry which is preliminary data.</text>
</comment>
<dbReference type="Pfam" id="PF16916">
    <property type="entry name" value="ZT_dimer"/>
    <property type="match status" value="1"/>
</dbReference>
<feature type="domain" description="Cation efflux protein cytoplasmic" evidence="10">
    <location>
        <begin position="228"/>
        <end position="303"/>
    </location>
</feature>
<proteinExistence type="inferred from homology"/>
<evidence type="ECO:0000256" key="5">
    <source>
        <dbReference type="ARBA" id="ARBA00022989"/>
    </source>
</evidence>
<evidence type="ECO:0000256" key="3">
    <source>
        <dbReference type="ARBA" id="ARBA00022448"/>
    </source>
</evidence>
<keyword evidence="5 8" id="KW-1133">Transmembrane helix</keyword>
<feature type="transmembrane region" description="Helical" evidence="8">
    <location>
        <begin position="24"/>
        <end position="47"/>
    </location>
</feature>
<evidence type="ECO:0000256" key="6">
    <source>
        <dbReference type="ARBA" id="ARBA00023136"/>
    </source>
</evidence>
<reference evidence="11" key="1">
    <citation type="submission" date="2020-10" db="EMBL/GenBank/DDBJ databases">
        <authorList>
            <person name="Gilroy R."/>
        </authorList>
    </citation>
    <scope>NUCLEOTIDE SEQUENCE</scope>
    <source>
        <strain evidence="11">ChiSjej4B22-8148</strain>
    </source>
</reference>
<dbReference type="PANTHER" id="PTHR43840:SF50">
    <property type="entry name" value="MANGANESE EFFLUX SYSTEM PROTEIN MNES"/>
    <property type="match status" value="1"/>
</dbReference>
<feature type="coiled-coil region" evidence="7">
    <location>
        <begin position="275"/>
        <end position="324"/>
    </location>
</feature>
<keyword evidence="7" id="KW-0175">Coiled coil</keyword>
<reference evidence="11" key="2">
    <citation type="journal article" date="2021" name="PeerJ">
        <title>Extensive microbial diversity within the chicken gut microbiome revealed by metagenomics and culture.</title>
        <authorList>
            <person name="Gilroy R."/>
            <person name="Ravi A."/>
            <person name="Getino M."/>
            <person name="Pursley I."/>
            <person name="Horton D.L."/>
            <person name="Alikhan N.F."/>
            <person name="Baker D."/>
            <person name="Gharbi K."/>
            <person name="Hall N."/>
            <person name="Watson M."/>
            <person name="Adriaenssens E.M."/>
            <person name="Foster-Nyarko E."/>
            <person name="Jarju S."/>
            <person name="Secka A."/>
            <person name="Antonio M."/>
            <person name="Oren A."/>
            <person name="Chaudhuri R.R."/>
            <person name="La Ragione R."/>
            <person name="Hildebrand F."/>
            <person name="Pallen M.J."/>
        </authorList>
    </citation>
    <scope>NUCLEOTIDE SEQUENCE</scope>
    <source>
        <strain evidence="11">ChiSjej4B22-8148</strain>
    </source>
</reference>
<evidence type="ECO:0000313" key="12">
    <source>
        <dbReference type="Proteomes" id="UP000886757"/>
    </source>
</evidence>
<organism evidence="11 12">
    <name type="scientific">Candidatus Choladousia intestinavium</name>
    <dbReference type="NCBI Taxonomy" id="2840727"/>
    <lineage>
        <taxon>Bacteria</taxon>
        <taxon>Bacillati</taxon>
        <taxon>Bacillota</taxon>
        <taxon>Clostridia</taxon>
        <taxon>Lachnospirales</taxon>
        <taxon>Lachnospiraceae</taxon>
        <taxon>Lachnospiraceae incertae sedis</taxon>
        <taxon>Candidatus Choladousia</taxon>
    </lineage>
</organism>
<dbReference type="Gene3D" id="1.20.1510.10">
    <property type="entry name" value="Cation efflux protein transmembrane domain"/>
    <property type="match status" value="1"/>
</dbReference>
<accession>A0A9D1D9I1</accession>